<keyword evidence="5 11" id="KW-0547">Nucleotide-binding</keyword>
<dbReference type="Pfam" id="PF01751">
    <property type="entry name" value="Toprim"/>
    <property type="match status" value="1"/>
</dbReference>
<dbReference type="GO" id="GO:0005524">
    <property type="term" value="F:ATP binding"/>
    <property type="evidence" value="ECO:0007669"/>
    <property type="project" value="UniProtKB-UniRule"/>
</dbReference>
<comment type="catalytic activity">
    <reaction evidence="1 11">
        <text>ATP-dependent breakage, passage and rejoining of double-stranded DNA.</text>
        <dbReference type="EC" id="5.6.2.2"/>
    </reaction>
</comment>
<dbReference type="Proteomes" id="UP000594464">
    <property type="component" value="Chromosome"/>
</dbReference>
<keyword evidence="4 11" id="KW-0479">Metal-binding</keyword>
<feature type="binding site" evidence="11">
    <location>
        <position position="427"/>
    </location>
    <ligand>
        <name>Mg(2+)</name>
        <dbReference type="ChEBI" id="CHEBI:18420"/>
        <label>1</label>
        <note>catalytic</note>
    </ligand>
</feature>
<dbReference type="GO" id="GO:0003677">
    <property type="term" value="F:DNA binding"/>
    <property type="evidence" value="ECO:0007669"/>
    <property type="project" value="UniProtKB-KW"/>
</dbReference>
<dbReference type="CDD" id="cd03366">
    <property type="entry name" value="TOPRIM_TopoIIA_GyrB"/>
    <property type="match status" value="1"/>
</dbReference>
<comment type="cofactor">
    <cofactor evidence="11">
        <name>Mg(2+)</name>
        <dbReference type="ChEBI" id="CHEBI:18420"/>
    </cofactor>
    <cofactor evidence="11">
        <name>Mn(2+)</name>
        <dbReference type="ChEBI" id="CHEBI:29035"/>
    </cofactor>
    <cofactor evidence="11">
        <name>Ca(2+)</name>
        <dbReference type="ChEBI" id="CHEBI:29108"/>
    </cofactor>
    <text evidence="11">Binds two Mg(2+) per subunit. The magnesium ions form salt bridges with both the protein and the DNA. Can also accept other divalent metal cations, such as Mn(2+) or Ca(2+).</text>
</comment>
<dbReference type="PRINTS" id="PR00418">
    <property type="entry name" value="TPI2FAMILY"/>
</dbReference>
<dbReference type="GO" id="GO:0005737">
    <property type="term" value="C:cytoplasm"/>
    <property type="evidence" value="ECO:0007669"/>
    <property type="project" value="UniProtKB-SubCell"/>
</dbReference>
<dbReference type="InterPro" id="IPR013506">
    <property type="entry name" value="Topo_IIA_bsu_dom2"/>
</dbReference>
<feature type="domain" description="Toprim" evidence="12">
    <location>
        <begin position="421"/>
        <end position="535"/>
    </location>
</feature>
<dbReference type="SUPFAM" id="SSF56719">
    <property type="entry name" value="Type II DNA topoisomerase"/>
    <property type="match status" value="1"/>
</dbReference>
<dbReference type="FunFam" id="3.30.230.10:FF:000005">
    <property type="entry name" value="DNA gyrase subunit B"/>
    <property type="match status" value="1"/>
</dbReference>
<protein>
    <recommendedName>
        <fullName evidence="11">DNA gyrase subunit B</fullName>
        <ecNumber evidence="11">5.6.2.2</ecNumber>
    </recommendedName>
</protein>
<dbReference type="InterPro" id="IPR036890">
    <property type="entry name" value="HATPase_C_sf"/>
</dbReference>
<dbReference type="InterPro" id="IPR011557">
    <property type="entry name" value="GyrB"/>
</dbReference>
<dbReference type="InterPro" id="IPR006171">
    <property type="entry name" value="TOPRIM_dom"/>
</dbReference>
<dbReference type="FunFam" id="3.30.565.10:FF:000002">
    <property type="entry name" value="DNA gyrase subunit B"/>
    <property type="match status" value="1"/>
</dbReference>
<dbReference type="Gene3D" id="3.30.565.10">
    <property type="entry name" value="Histidine kinase-like ATPase, C-terminal domain"/>
    <property type="match status" value="1"/>
</dbReference>
<dbReference type="KEGG" id="nva:G3M78_03985"/>
<dbReference type="Pfam" id="PF00986">
    <property type="entry name" value="DNA_gyraseB_C"/>
    <property type="match status" value="1"/>
</dbReference>
<evidence type="ECO:0000256" key="7">
    <source>
        <dbReference type="ARBA" id="ARBA00022842"/>
    </source>
</evidence>
<dbReference type="GO" id="GO:0046872">
    <property type="term" value="F:metal ion binding"/>
    <property type="evidence" value="ECO:0007669"/>
    <property type="project" value="UniProtKB-KW"/>
</dbReference>
<dbReference type="InterPro" id="IPR018522">
    <property type="entry name" value="TopoIIA_CS"/>
</dbReference>
<dbReference type="Gene3D" id="3.40.50.670">
    <property type="match status" value="2"/>
</dbReference>
<dbReference type="GO" id="GO:0006261">
    <property type="term" value="P:DNA-templated DNA replication"/>
    <property type="evidence" value="ECO:0007669"/>
    <property type="project" value="UniProtKB-UniRule"/>
</dbReference>
<dbReference type="InterPro" id="IPR003594">
    <property type="entry name" value="HATPase_dom"/>
</dbReference>
<dbReference type="EC" id="5.6.2.2" evidence="11"/>
<proteinExistence type="inferred from homology"/>
<dbReference type="Gene3D" id="3.30.230.10">
    <property type="match status" value="1"/>
</dbReference>
<dbReference type="SMART" id="SM00433">
    <property type="entry name" value="TOP2c"/>
    <property type="match status" value="1"/>
</dbReference>
<comment type="miscellaneous">
    <text evidence="11">Few gyrases are as efficient as E.coli at forming negative supercoils. Not all organisms have 2 type II topoisomerases; in organisms with a single type II topoisomerase this enzyme also has to decatenate newly replicated chromosomes.</text>
</comment>
<dbReference type="Pfam" id="PF21249">
    <property type="entry name" value="GyrB_hook"/>
    <property type="match status" value="1"/>
</dbReference>
<evidence type="ECO:0000313" key="14">
    <source>
        <dbReference type="Proteomes" id="UP000594464"/>
    </source>
</evidence>
<dbReference type="InterPro" id="IPR034160">
    <property type="entry name" value="TOPRIM_GyrB"/>
</dbReference>
<dbReference type="InterPro" id="IPR013759">
    <property type="entry name" value="Topo_IIA_B_C"/>
</dbReference>
<dbReference type="FunFam" id="3.40.50.670:FF:000001">
    <property type="entry name" value="DNA topoisomerase 2"/>
    <property type="match status" value="1"/>
</dbReference>
<reference evidence="14" key="1">
    <citation type="submission" date="2020-02" db="EMBL/GenBank/DDBJ databases">
        <title>Genomic and physiological characterization of two novel Nitrospinaceae genera.</title>
        <authorList>
            <person name="Mueller A.J."/>
            <person name="Jung M.-Y."/>
            <person name="Strachan C.R."/>
            <person name="Herbold C.W."/>
            <person name="Kirkegaard R.H."/>
            <person name="Daims H."/>
        </authorList>
    </citation>
    <scope>NUCLEOTIDE SEQUENCE [LARGE SCALE GENOMIC DNA]</scope>
</reference>
<keyword evidence="9" id="KW-0238">DNA-binding</keyword>
<dbReference type="Pfam" id="PF00204">
    <property type="entry name" value="DNA_gyraseB"/>
    <property type="match status" value="1"/>
</dbReference>
<evidence type="ECO:0000256" key="1">
    <source>
        <dbReference type="ARBA" id="ARBA00000185"/>
    </source>
</evidence>
<dbReference type="SUPFAM" id="SSF55874">
    <property type="entry name" value="ATPase domain of HSP90 chaperone/DNA topoisomerase II/histidine kinase"/>
    <property type="match status" value="1"/>
</dbReference>
<dbReference type="HAMAP" id="MF_01898">
    <property type="entry name" value="GyrB"/>
    <property type="match status" value="1"/>
</dbReference>
<feature type="binding site" evidence="11">
    <location>
        <position position="502"/>
    </location>
    <ligand>
        <name>Mg(2+)</name>
        <dbReference type="ChEBI" id="CHEBI:18420"/>
        <label>2</label>
    </ligand>
</feature>
<evidence type="ECO:0000256" key="2">
    <source>
        <dbReference type="ARBA" id="ARBA00010708"/>
    </source>
</evidence>
<dbReference type="InterPro" id="IPR049353">
    <property type="entry name" value="GyrB_hook"/>
</dbReference>
<keyword evidence="8 11" id="KW-0799">Topoisomerase</keyword>
<organism evidence="13 14">
    <name type="scientific">Candidatus Nitrohelix vancouverensis</name>
    <dbReference type="NCBI Taxonomy" id="2705534"/>
    <lineage>
        <taxon>Bacteria</taxon>
        <taxon>Pseudomonadati</taxon>
        <taxon>Nitrospinota/Tectimicrobiota group</taxon>
        <taxon>Nitrospinota</taxon>
        <taxon>Nitrospinia</taxon>
        <taxon>Nitrospinales</taxon>
        <taxon>Nitrospinaceae</taxon>
        <taxon>Candidatus Nitrohelix</taxon>
    </lineage>
</organism>
<keyword evidence="7 11" id="KW-0460">Magnesium</keyword>
<keyword evidence="6 11" id="KW-0067">ATP-binding</keyword>
<evidence type="ECO:0000256" key="5">
    <source>
        <dbReference type="ARBA" id="ARBA00022741"/>
    </source>
</evidence>
<comment type="similarity">
    <text evidence="2 11">Belongs to the type II topoisomerase GyrB family.</text>
</comment>
<dbReference type="InterPro" id="IPR020568">
    <property type="entry name" value="Ribosomal_Su5_D2-typ_SF"/>
</dbReference>
<dbReference type="PANTHER" id="PTHR45866:SF1">
    <property type="entry name" value="DNA GYRASE SUBUNIT B, MITOCHONDRIAL"/>
    <property type="match status" value="1"/>
</dbReference>
<keyword evidence="3 11" id="KW-0963">Cytoplasm</keyword>
<dbReference type="InterPro" id="IPR013760">
    <property type="entry name" value="Topo_IIA-like_dom_sf"/>
</dbReference>
<dbReference type="GO" id="GO:0003918">
    <property type="term" value="F:DNA topoisomerase type II (double strand cut, ATP-hydrolyzing) activity"/>
    <property type="evidence" value="ECO:0007669"/>
    <property type="project" value="UniProtKB-UniRule"/>
</dbReference>
<dbReference type="PROSITE" id="PS50880">
    <property type="entry name" value="TOPRIM"/>
    <property type="match status" value="1"/>
</dbReference>
<dbReference type="SMART" id="SM00387">
    <property type="entry name" value="HATPase_c"/>
    <property type="match status" value="1"/>
</dbReference>
<dbReference type="InterPro" id="IPR000565">
    <property type="entry name" value="Topo_IIA_B"/>
</dbReference>
<dbReference type="NCBIfam" id="NF004189">
    <property type="entry name" value="PRK05644.1"/>
    <property type="match status" value="1"/>
</dbReference>
<sequence>MDQSTDSPVYDSSNIKILEGLEAVRKRPAMYIGGTGANGLHHLIFELVDNSIDEANAGHCDFIRVIIHIDNSVTVSDNGRGIPVDLHTDRNVSAAEVVMTVLHAGGKFDKNSYKVSAGLHGVGVSVVNALSEDLHLEIRRNEQIYVQKYQAGKPVTTLDVIGKTNSRGTKIVFKPDGTIFEVLTFSFEILANRLRELSFLNKGVKIQLKDERDGRNDEFFYEGGIVSFVDHLNTNKKTLHDQPIHIELDREECYLDLAMQYNDSYVDEIFSYVNNVNTRDGGTHLTGFRAALTRTINSYASQNGMLKNVNVSISGDDVREGLVAVLSVKIPEPQFEGQTKGKLGNTEVKGMVEQIVNDKLGQLFEENPQIAKAIVGKAIAAAQAREAAKKAKDLVRRKNALEISSLPGKLADCAEKDPELSELYIVEGDSAGGSAKQGRNRKFQAILPIKGKILNVEKARYEKMIGSDEIRTLITALGTSIGKDVNLENLRYHKIIIMTDADVDGAHIRTLLLTFFFRQMPDLIKRGYLYIAQPPLYKVKKGKVEEYLKNEKALIHYLVEKGTEKMELKNARGDSFSKEGSLAEVVNRLLRFKECFEQVVKNNIPPSLLNALIASDIERKDFESLEAILHCVARIIDLQIDEARREQSQYMQGGFNLPIEFVNCGELDSLDPALLEKYQLQLEAQGEGRLVGRVASENNRCDLNHEIKNFSLRIELNQENQLYKFFLSGMNWGREFEIKINIGFVESAIMQKIRQVYDPIREMDYPPFELNNNNDITIVNDKKELLTTLLESAKKGLYIQRYKGLGEMNPNQLWETTMDPDQRALLQVRADDLVASEELFTTLMGDQVEPRRKFIQDNALQAKNIDI</sequence>
<dbReference type="Pfam" id="PF02518">
    <property type="entry name" value="HATPase_c"/>
    <property type="match status" value="1"/>
</dbReference>
<dbReference type="SUPFAM" id="SSF54211">
    <property type="entry name" value="Ribosomal protein S5 domain 2-like"/>
    <property type="match status" value="1"/>
</dbReference>
<gene>
    <name evidence="11 13" type="primary">gyrB</name>
    <name evidence="13" type="ORF">G3M78_03985</name>
</gene>
<name>A0A7T0C116_9BACT</name>
<dbReference type="InterPro" id="IPR014721">
    <property type="entry name" value="Ribsml_uS5_D2-typ_fold_subgr"/>
</dbReference>
<dbReference type="NCBIfam" id="TIGR01059">
    <property type="entry name" value="gyrB"/>
    <property type="match status" value="1"/>
</dbReference>
<dbReference type="PRINTS" id="PR01159">
    <property type="entry name" value="DNAGYRASEB"/>
</dbReference>
<comment type="subunit">
    <text evidence="11">Heterotetramer, composed of two GyrA and two GyrB chains. In the heterotetramer, GyrA contains the active site tyrosine that forms a transient covalent intermediate with DNA, while GyrB binds cofactors and catalyzes ATP hydrolysis.</text>
</comment>
<comment type="function">
    <text evidence="11">A type II topoisomerase that negatively supercoils closed circular double-stranded (ds) DNA in an ATP-dependent manner to modulate DNA topology and maintain chromosomes in an underwound state. Negative supercoiling favors strand separation, and DNA replication, transcription, recombination and repair, all of which involve strand separation. Also able to catalyze the interconversion of other topological isomers of dsDNA rings, including catenanes and knotted rings. Type II topoisomerases break and join 2 DNA strands simultaneously in an ATP-dependent manner.</text>
</comment>
<accession>A0A7T0C116</accession>
<dbReference type="PROSITE" id="PS00177">
    <property type="entry name" value="TOPOISOMERASE_II"/>
    <property type="match status" value="1"/>
</dbReference>
<dbReference type="PANTHER" id="PTHR45866">
    <property type="entry name" value="DNA GYRASE/TOPOISOMERASE SUBUNIT B"/>
    <property type="match status" value="1"/>
</dbReference>
<dbReference type="NCBIfam" id="NF011501">
    <property type="entry name" value="PRK14939.1"/>
    <property type="match status" value="1"/>
</dbReference>
<dbReference type="GO" id="GO:0005694">
    <property type="term" value="C:chromosome"/>
    <property type="evidence" value="ECO:0007669"/>
    <property type="project" value="InterPro"/>
</dbReference>
<dbReference type="GO" id="GO:0006265">
    <property type="term" value="P:DNA topological change"/>
    <property type="evidence" value="ECO:0007669"/>
    <property type="project" value="UniProtKB-UniRule"/>
</dbReference>
<comment type="subcellular location">
    <subcellularLocation>
        <location evidence="11">Cytoplasm</location>
    </subcellularLocation>
</comment>
<evidence type="ECO:0000256" key="6">
    <source>
        <dbReference type="ARBA" id="ARBA00022840"/>
    </source>
</evidence>
<dbReference type="CDD" id="cd00822">
    <property type="entry name" value="TopoII_Trans_DNA_gyrase"/>
    <property type="match status" value="1"/>
</dbReference>
<keyword evidence="10 11" id="KW-0413">Isomerase</keyword>
<dbReference type="InterPro" id="IPR001241">
    <property type="entry name" value="Topo_IIA"/>
</dbReference>
<evidence type="ECO:0000256" key="3">
    <source>
        <dbReference type="ARBA" id="ARBA00022490"/>
    </source>
</evidence>
<dbReference type="EMBL" id="CP048620">
    <property type="protein sequence ID" value="QPJ64599.1"/>
    <property type="molecule type" value="Genomic_DNA"/>
</dbReference>
<dbReference type="InterPro" id="IPR002288">
    <property type="entry name" value="DNA_gyrase_B_C"/>
</dbReference>
<evidence type="ECO:0000256" key="9">
    <source>
        <dbReference type="ARBA" id="ARBA00023125"/>
    </source>
</evidence>
<feature type="site" description="Interaction with DNA" evidence="11">
    <location>
        <position position="452"/>
    </location>
</feature>
<evidence type="ECO:0000256" key="11">
    <source>
        <dbReference type="HAMAP-Rule" id="MF_01898"/>
    </source>
</evidence>
<evidence type="ECO:0000259" key="12">
    <source>
        <dbReference type="PROSITE" id="PS50880"/>
    </source>
</evidence>
<evidence type="ECO:0000313" key="13">
    <source>
        <dbReference type="EMBL" id="QPJ64599.1"/>
    </source>
</evidence>
<feature type="binding site" evidence="11">
    <location>
        <position position="500"/>
    </location>
    <ligand>
        <name>Mg(2+)</name>
        <dbReference type="ChEBI" id="CHEBI:18420"/>
        <label>2</label>
    </ligand>
</feature>
<dbReference type="CDD" id="cd16928">
    <property type="entry name" value="HATPase_GyrB-like"/>
    <property type="match status" value="1"/>
</dbReference>
<evidence type="ECO:0000256" key="4">
    <source>
        <dbReference type="ARBA" id="ARBA00022723"/>
    </source>
</evidence>
<feature type="binding site" evidence="11">
    <location>
        <position position="500"/>
    </location>
    <ligand>
        <name>Mg(2+)</name>
        <dbReference type="ChEBI" id="CHEBI:18420"/>
        <label>1</label>
        <note>catalytic</note>
    </ligand>
</feature>
<evidence type="ECO:0000256" key="10">
    <source>
        <dbReference type="ARBA" id="ARBA00023235"/>
    </source>
</evidence>
<evidence type="ECO:0000256" key="8">
    <source>
        <dbReference type="ARBA" id="ARBA00023029"/>
    </source>
</evidence>
<feature type="site" description="Interaction with DNA" evidence="11">
    <location>
        <position position="455"/>
    </location>
</feature>
<dbReference type="AlphaFoldDB" id="A0A7T0C116"/>